<dbReference type="AlphaFoldDB" id="A0A2U1FSF5"/>
<dbReference type="Gene3D" id="3.30.2270.10">
    <property type="entry name" value="Folate-binding superfamily"/>
    <property type="match status" value="1"/>
</dbReference>
<proteinExistence type="predicted"/>
<evidence type="ECO:0000313" key="2">
    <source>
        <dbReference type="Proteomes" id="UP000245639"/>
    </source>
</evidence>
<comment type="caution">
    <text evidence="1">The sequence shown here is derived from an EMBL/GenBank/DDBJ whole genome shotgun (WGS) entry which is preliminary data.</text>
</comment>
<dbReference type="InterPro" id="IPR038561">
    <property type="entry name" value="SoxD_sf"/>
</dbReference>
<keyword evidence="2" id="KW-1185">Reference proteome</keyword>
<dbReference type="GO" id="GO:0046653">
    <property type="term" value="P:tetrahydrofolate metabolic process"/>
    <property type="evidence" value="ECO:0007669"/>
    <property type="project" value="InterPro"/>
</dbReference>
<reference evidence="1 2" key="1">
    <citation type="submission" date="2018-04" db="EMBL/GenBank/DDBJ databases">
        <title>Genomic Encyclopedia of Type Strains, Phase IV (KMG-IV): sequencing the most valuable type-strain genomes for metagenomic binning, comparative biology and taxonomic classification.</title>
        <authorList>
            <person name="Goeker M."/>
        </authorList>
    </citation>
    <scope>NUCLEOTIDE SEQUENCE [LARGE SCALE GENOMIC DNA]</scope>
    <source>
        <strain evidence="1 2">DSM 45771</strain>
    </source>
</reference>
<sequence length="95" mass="10951">MMLLPCPWCGPRHAGEFRFHGAAGTRPDPATTTPEQWRRYLYVHDNPRGWQTESWYHSAGCRRFLTVERNTLTHEVRSARDTQLDAAPNAAEDAR</sequence>
<name>A0A2U1FSF5_9PSEU</name>
<dbReference type="OrthoDB" id="7159274at2"/>
<dbReference type="Pfam" id="PF04267">
    <property type="entry name" value="SoxD"/>
    <property type="match status" value="1"/>
</dbReference>
<protein>
    <submittedName>
        <fullName evidence="1">N-methylglutamate dehydrogenase subunit B</fullName>
    </submittedName>
</protein>
<dbReference type="Proteomes" id="UP000245639">
    <property type="component" value="Unassembled WGS sequence"/>
</dbReference>
<organism evidence="1 2">
    <name type="scientific">Actinomycetospora cinnamomea</name>
    <dbReference type="NCBI Taxonomy" id="663609"/>
    <lineage>
        <taxon>Bacteria</taxon>
        <taxon>Bacillati</taxon>
        <taxon>Actinomycetota</taxon>
        <taxon>Actinomycetes</taxon>
        <taxon>Pseudonocardiales</taxon>
        <taxon>Pseudonocardiaceae</taxon>
        <taxon>Actinomycetospora</taxon>
    </lineage>
</organism>
<dbReference type="EMBL" id="QEKW01000001">
    <property type="protein sequence ID" value="PVZ15042.1"/>
    <property type="molecule type" value="Genomic_DNA"/>
</dbReference>
<dbReference type="InterPro" id="IPR006279">
    <property type="entry name" value="SoxD"/>
</dbReference>
<accession>A0A2U1FSF5</accession>
<gene>
    <name evidence="1" type="ORF">C8D89_101912</name>
</gene>
<evidence type="ECO:0000313" key="1">
    <source>
        <dbReference type="EMBL" id="PVZ15042.1"/>
    </source>
</evidence>
<dbReference type="GO" id="GO:0008115">
    <property type="term" value="F:sarcosine oxidase activity"/>
    <property type="evidence" value="ECO:0007669"/>
    <property type="project" value="InterPro"/>
</dbReference>